<dbReference type="OrthoDB" id="2320368at2759"/>
<evidence type="ECO:0000313" key="4">
    <source>
        <dbReference type="EMBL" id="KAF2096539.1"/>
    </source>
</evidence>
<gene>
    <name evidence="4" type="ORF">NA57DRAFT_78142</name>
</gene>
<evidence type="ECO:0000256" key="3">
    <source>
        <dbReference type="ARBA" id="ARBA00023274"/>
    </source>
</evidence>
<keyword evidence="3" id="KW-0687">Ribonucleoprotein</keyword>
<accession>A0A9P4I9I9</accession>
<dbReference type="GO" id="GO:0003735">
    <property type="term" value="F:structural constituent of ribosome"/>
    <property type="evidence" value="ECO:0007669"/>
    <property type="project" value="InterPro"/>
</dbReference>
<dbReference type="InterPro" id="IPR005706">
    <property type="entry name" value="Ribosomal_uS2_bac/mit/plastid"/>
</dbReference>
<evidence type="ECO:0000256" key="1">
    <source>
        <dbReference type="ARBA" id="ARBA00006242"/>
    </source>
</evidence>
<comment type="caution">
    <text evidence="4">The sequence shown here is derived from an EMBL/GenBank/DDBJ whole genome shotgun (WGS) entry which is preliminary data.</text>
</comment>
<keyword evidence="2 4" id="KW-0689">Ribosomal protein</keyword>
<dbReference type="HAMAP" id="MF_00291_B">
    <property type="entry name" value="Ribosomal_uS2_B"/>
    <property type="match status" value="1"/>
</dbReference>
<dbReference type="Pfam" id="PF00318">
    <property type="entry name" value="Ribosomal_S2"/>
    <property type="match status" value="1"/>
</dbReference>
<evidence type="ECO:0000256" key="2">
    <source>
        <dbReference type="ARBA" id="ARBA00022980"/>
    </source>
</evidence>
<comment type="similarity">
    <text evidence="1">Belongs to the universal ribosomal protein uS2 family.</text>
</comment>
<keyword evidence="5" id="KW-1185">Reference proteome</keyword>
<protein>
    <submittedName>
        <fullName evidence="4">40S ribosomal protein S2</fullName>
    </submittedName>
</protein>
<dbReference type="InterPro" id="IPR023591">
    <property type="entry name" value="Ribosomal_uS2_flav_dom_sf"/>
</dbReference>
<dbReference type="NCBIfam" id="TIGR01011">
    <property type="entry name" value="rpsB_bact"/>
    <property type="match status" value="1"/>
</dbReference>
<dbReference type="GO" id="GO:0006412">
    <property type="term" value="P:translation"/>
    <property type="evidence" value="ECO:0007669"/>
    <property type="project" value="InterPro"/>
</dbReference>
<dbReference type="PRINTS" id="PR00395">
    <property type="entry name" value="RIBOSOMALS2"/>
</dbReference>
<dbReference type="SUPFAM" id="SSF52313">
    <property type="entry name" value="Ribosomal protein S2"/>
    <property type="match status" value="1"/>
</dbReference>
<evidence type="ECO:0000313" key="5">
    <source>
        <dbReference type="Proteomes" id="UP000799772"/>
    </source>
</evidence>
<dbReference type="EMBL" id="ML978129">
    <property type="protein sequence ID" value="KAF2096539.1"/>
    <property type="molecule type" value="Genomic_DNA"/>
</dbReference>
<sequence>MLARSLLLRNCRRAVQLAHVRASQRFFSVEISSEPSLGNGQQDGRAITPANLANAALTETDAQSTSAFSSTHQNLSQRAVEDWNAFKHQQEATGHLGSVVAPQYEPAELLRNPPSAADVTLELLLASQAHLGHKTSLWNPGNAQYIYGIRDGIHIISLEVTAAHLRRAAKVVEGVAMRGGLILFAGTRKGQDSCVVRAAQLAGGCHLFQRWIPGSITNGQQILGNCTTKVVNEKDEEIPGFDEQLKKRATLKPDLVVCLDPMQNYVLLHECALNNIPTIGIIDTNADPTWVTYPIPANDDSLRCVQVIAGVLGRAGETGKNARLAQAAQNVITYAPAEGLNWRDRVTKQESSGARAKPLVPDVERYDSVDV</sequence>
<dbReference type="InterPro" id="IPR001865">
    <property type="entry name" value="Ribosomal_uS2"/>
</dbReference>
<dbReference type="Proteomes" id="UP000799772">
    <property type="component" value="Unassembled WGS sequence"/>
</dbReference>
<dbReference type="Gene3D" id="3.40.50.10490">
    <property type="entry name" value="Glucose-6-phosphate isomerase like protein, domain 1"/>
    <property type="match status" value="1"/>
</dbReference>
<dbReference type="PANTHER" id="PTHR12534:SF0">
    <property type="entry name" value="SMALL RIBOSOMAL SUBUNIT PROTEIN US2M"/>
    <property type="match status" value="1"/>
</dbReference>
<reference evidence="4" key="1">
    <citation type="journal article" date="2020" name="Stud. Mycol.">
        <title>101 Dothideomycetes genomes: a test case for predicting lifestyles and emergence of pathogens.</title>
        <authorList>
            <person name="Haridas S."/>
            <person name="Albert R."/>
            <person name="Binder M."/>
            <person name="Bloem J."/>
            <person name="Labutti K."/>
            <person name="Salamov A."/>
            <person name="Andreopoulos B."/>
            <person name="Baker S."/>
            <person name="Barry K."/>
            <person name="Bills G."/>
            <person name="Bluhm B."/>
            <person name="Cannon C."/>
            <person name="Castanera R."/>
            <person name="Culley D."/>
            <person name="Daum C."/>
            <person name="Ezra D."/>
            <person name="Gonzalez J."/>
            <person name="Henrissat B."/>
            <person name="Kuo A."/>
            <person name="Liang C."/>
            <person name="Lipzen A."/>
            <person name="Lutzoni F."/>
            <person name="Magnuson J."/>
            <person name="Mondo S."/>
            <person name="Nolan M."/>
            <person name="Ohm R."/>
            <person name="Pangilinan J."/>
            <person name="Park H.-J."/>
            <person name="Ramirez L."/>
            <person name="Alfaro M."/>
            <person name="Sun H."/>
            <person name="Tritt A."/>
            <person name="Yoshinaga Y."/>
            <person name="Zwiers L.-H."/>
            <person name="Turgeon B."/>
            <person name="Goodwin S."/>
            <person name="Spatafora J."/>
            <person name="Crous P."/>
            <person name="Grigoriev I."/>
        </authorList>
    </citation>
    <scope>NUCLEOTIDE SEQUENCE</scope>
    <source>
        <strain evidence="4">CBS 133067</strain>
    </source>
</reference>
<dbReference type="InterPro" id="IPR018130">
    <property type="entry name" value="Ribosomal_uS2_CS"/>
</dbReference>
<name>A0A9P4I9I9_9PEZI</name>
<dbReference type="CDD" id="cd01425">
    <property type="entry name" value="RPS2"/>
    <property type="match status" value="1"/>
</dbReference>
<dbReference type="PANTHER" id="PTHR12534">
    <property type="entry name" value="30S RIBOSOMAL PROTEIN S2 PROKARYOTIC AND ORGANELLAR"/>
    <property type="match status" value="1"/>
</dbReference>
<organism evidence="4 5">
    <name type="scientific">Rhizodiscina lignyota</name>
    <dbReference type="NCBI Taxonomy" id="1504668"/>
    <lineage>
        <taxon>Eukaryota</taxon>
        <taxon>Fungi</taxon>
        <taxon>Dikarya</taxon>
        <taxon>Ascomycota</taxon>
        <taxon>Pezizomycotina</taxon>
        <taxon>Dothideomycetes</taxon>
        <taxon>Pleosporomycetidae</taxon>
        <taxon>Aulographales</taxon>
        <taxon>Rhizodiscinaceae</taxon>
        <taxon>Rhizodiscina</taxon>
    </lineage>
</organism>
<proteinExistence type="inferred from homology"/>
<dbReference type="GO" id="GO:0005763">
    <property type="term" value="C:mitochondrial small ribosomal subunit"/>
    <property type="evidence" value="ECO:0007669"/>
    <property type="project" value="TreeGrafter"/>
</dbReference>
<dbReference type="AlphaFoldDB" id="A0A9P4I9I9"/>
<dbReference type="PROSITE" id="PS00962">
    <property type="entry name" value="RIBOSOMAL_S2_1"/>
    <property type="match status" value="1"/>
</dbReference>